<dbReference type="InterPro" id="IPR000742">
    <property type="entry name" value="EGF"/>
</dbReference>
<evidence type="ECO:0000259" key="2">
    <source>
        <dbReference type="SMART" id="SM00181"/>
    </source>
</evidence>
<dbReference type="PANTHER" id="PTHR45756:SF1">
    <property type="entry name" value="PROTEIN KINASE DOMAIN CONTAINING PROTEIN"/>
    <property type="match status" value="1"/>
</dbReference>
<dbReference type="OMA" id="MCSNTPP"/>
<name>A0A0V0QQ78_PSEPJ</name>
<dbReference type="EMBL" id="LDAU01000116">
    <property type="protein sequence ID" value="KRX04425.1"/>
    <property type="molecule type" value="Genomic_DNA"/>
</dbReference>
<accession>A0A0V0QQ78</accession>
<dbReference type="PANTHER" id="PTHR45756">
    <property type="entry name" value="PALMITOYLTRANSFERASE"/>
    <property type="match status" value="1"/>
</dbReference>
<feature type="domain" description="EGF-like" evidence="2">
    <location>
        <begin position="1063"/>
        <end position="1094"/>
    </location>
</feature>
<dbReference type="InParanoid" id="A0A0V0QQ78"/>
<gene>
    <name evidence="3" type="ORF">PPERSA_00194</name>
</gene>
<dbReference type="InterPro" id="IPR009030">
    <property type="entry name" value="Growth_fac_rcpt_cys_sf"/>
</dbReference>
<keyword evidence="4" id="KW-1185">Reference proteome</keyword>
<feature type="transmembrane region" description="Helical" evidence="1">
    <location>
        <begin position="1138"/>
        <end position="1160"/>
    </location>
</feature>
<dbReference type="Proteomes" id="UP000054937">
    <property type="component" value="Unassembled WGS sequence"/>
</dbReference>
<feature type="domain" description="EGF-like" evidence="2">
    <location>
        <begin position="691"/>
        <end position="724"/>
    </location>
</feature>
<keyword evidence="1" id="KW-0472">Membrane</keyword>
<feature type="domain" description="EGF-like" evidence="2">
    <location>
        <begin position="613"/>
        <end position="655"/>
    </location>
</feature>
<feature type="domain" description="EGF-like" evidence="2">
    <location>
        <begin position="797"/>
        <end position="828"/>
    </location>
</feature>
<proteinExistence type="predicted"/>
<reference evidence="3 4" key="1">
    <citation type="journal article" date="2015" name="Sci. Rep.">
        <title>Genome of the facultative scuticociliatosis pathogen Pseudocohnilembus persalinus provides insight into its virulence through horizontal gene transfer.</title>
        <authorList>
            <person name="Xiong J."/>
            <person name="Wang G."/>
            <person name="Cheng J."/>
            <person name="Tian M."/>
            <person name="Pan X."/>
            <person name="Warren A."/>
            <person name="Jiang C."/>
            <person name="Yuan D."/>
            <person name="Miao W."/>
        </authorList>
    </citation>
    <scope>NUCLEOTIDE SEQUENCE [LARGE SCALE GENOMIC DNA]</scope>
    <source>
        <strain evidence="3">36N120E</strain>
    </source>
</reference>
<dbReference type="InterPro" id="IPR006212">
    <property type="entry name" value="Furin_repeat"/>
</dbReference>
<feature type="domain" description="EGF-like" evidence="2">
    <location>
        <begin position="466"/>
        <end position="501"/>
    </location>
</feature>
<comment type="caution">
    <text evidence="3">The sequence shown here is derived from an EMBL/GenBank/DDBJ whole genome shotgun (WGS) entry which is preliminary data.</text>
</comment>
<protein>
    <submittedName>
        <fullName evidence="3">Insulin-like growth factor binding protein, N-terminal</fullName>
    </submittedName>
</protein>
<evidence type="ECO:0000313" key="3">
    <source>
        <dbReference type="EMBL" id="KRX04425.1"/>
    </source>
</evidence>
<evidence type="ECO:0000313" key="4">
    <source>
        <dbReference type="Proteomes" id="UP000054937"/>
    </source>
</evidence>
<dbReference type="AlphaFoldDB" id="A0A0V0QQ78"/>
<dbReference type="SMART" id="SM00261">
    <property type="entry name" value="FU"/>
    <property type="match status" value="16"/>
</dbReference>
<feature type="domain" description="EGF-like" evidence="2">
    <location>
        <begin position="331"/>
        <end position="364"/>
    </location>
</feature>
<dbReference type="SUPFAM" id="SSF57184">
    <property type="entry name" value="Growth factor receptor domain"/>
    <property type="match status" value="8"/>
</dbReference>
<dbReference type="OrthoDB" id="313508at2759"/>
<sequence length="1209" mass="133687">MFQATTAEQCKQNDGEYLDGEDGECYNCIKNCKVCVDTKTCQTCYHQLDFIDGECTLDCGIGQYYDEASYSCKGCIDHCDECESQTGCEKCESNYFFQSSECKSCSDLNVGCETCDSVNECADCQEGYYLNDLKQCIPCAGIDSKCTSCYLNQDGEATCTSCSESYFPVENQCLTCPQEQNQNQEQILTCTKCASSYFLEDEQTCSLCSEYDSNCKKCQEKYYCNLCAEGFIVDTEQDGEALCVECSQKINGCDFCAFDDGESEIYFEDGEENQVFPNVQCNQCDEEHALAGDICQTCAEFHSTQCQECDESQCLICKDNYFLNDQNLCSECSQSIPNCTTCSQDGETCNSCENGFYLEDNQCVQCLETCEICNSAQECLKCVETYFLQDGECNECSESQTGCKNCSNDQTCEICEDGFYLNDGETCTICSSIHAQCNTCEYSQTDGEICTECAEKYFVDNKSCTACSTLENCLDCQLNQQNNPVCTSCNEETYLSDGECTLCTNFDTNCQKCSDLNNCSECISNEYFLQIENEAGECVSCSQVINNCIKCEKDGEMNAICLECDTFNAVNDQKKCSTCAIVYNDEKCTECDETACQKCEIQHYLNSEKTCTKCSETISNCTDCNFQNDGEDGENSNLLCSSCADGFILKNNQCVPCSEEYDPQCVLCNENQCTVCTENTYFLADDKTCKICSEKINGCEKCTADGNTCNDCIKGNYLESNQCKTCDGENCIDCTAADVCIECSDNLVPGNGGNCYHCGDLIQNCSFCKDDQICEECIEGYYLDGEIDGEHDQQCDPCDGQNCKDCTEPNKCTVCIENYMLDSTQNCDLCENIITDCLDCQDYSTCNQCKSGYFFNSNDIKCQQCNFGENCTECNQNNCIECAQGYYLDGENQCIQCTGQNCDACTDADTCSKCSSEELIAGSNQDCKLCDDWINDCYTCTDYTTCSECAEGYYEHSNGSICNQCPGDDCLACDNAETCTECEKEGQLPGTGGNCKQCATWIPNCDLCKTYKSCETCASAHYKDGEQTCQPCQSHCKICASNQDCSETDLGYFFDLSSKTVKSCLQNCQKCSSQNSCETCAQNHFFLSSDSTCAECPLNCQTCENEKGCSLCSEGYKLSSENLDGSQTCQKEPSTTKWVISAIAVSAVVFVGAVVGAFFWMKSGSDNLSVPENKSRVDSTFLSRQNDTQGALNASNDKKKKYELELNMI</sequence>
<feature type="domain" description="EGF-like" evidence="2">
    <location>
        <begin position="207"/>
        <end position="244"/>
    </location>
</feature>
<feature type="domain" description="EGF-like" evidence="2">
    <location>
        <begin position="104"/>
        <end position="137"/>
    </location>
</feature>
<keyword evidence="1" id="KW-1133">Transmembrane helix</keyword>
<dbReference type="InterPro" id="IPR053215">
    <property type="entry name" value="TKL_Ser/Thr_kinase"/>
</dbReference>
<organism evidence="3 4">
    <name type="scientific">Pseudocohnilembus persalinus</name>
    <name type="common">Ciliate</name>
    <dbReference type="NCBI Taxonomy" id="266149"/>
    <lineage>
        <taxon>Eukaryota</taxon>
        <taxon>Sar</taxon>
        <taxon>Alveolata</taxon>
        <taxon>Ciliophora</taxon>
        <taxon>Intramacronucleata</taxon>
        <taxon>Oligohymenophorea</taxon>
        <taxon>Scuticociliatia</taxon>
        <taxon>Philasterida</taxon>
        <taxon>Pseudocohnilembidae</taxon>
        <taxon>Pseudocohnilembus</taxon>
    </lineage>
</organism>
<feature type="domain" description="EGF-like" evidence="2">
    <location>
        <begin position="1095"/>
        <end position="1130"/>
    </location>
</feature>
<feature type="domain" description="EGF-like" evidence="2">
    <location>
        <begin position="395"/>
        <end position="428"/>
    </location>
</feature>
<dbReference type="SMART" id="SM00181">
    <property type="entry name" value="EGF"/>
    <property type="match status" value="13"/>
</dbReference>
<feature type="domain" description="EGF-like" evidence="2">
    <location>
        <begin position="138"/>
        <end position="174"/>
    </location>
</feature>
<evidence type="ECO:0000256" key="1">
    <source>
        <dbReference type="SAM" id="Phobius"/>
    </source>
</evidence>
<feature type="domain" description="EGF-like" evidence="2">
    <location>
        <begin position="829"/>
        <end position="863"/>
    </location>
</feature>
<dbReference type="Gene3D" id="2.10.220.10">
    <property type="entry name" value="Hormone Receptor, Insulin-like Growth Factor Receptor 1, Chain A, domain 2"/>
    <property type="match status" value="2"/>
</dbReference>
<keyword evidence="1" id="KW-0812">Transmembrane</keyword>
<feature type="domain" description="EGF-like" evidence="2">
    <location>
        <begin position="245"/>
        <end position="296"/>
    </location>
</feature>